<evidence type="ECO:0000256" key="1">
    <source>
        <dbReference type="ARBA" id="ARBA00022737"/>
    </source>
</evidence>
<dbReference type="InParanoid" id="A0A7M7T6K0"/>
<organism evidence="4 5">
    <name type="scientific">Nasonia vitripennis</name>
    <name type="common">Parasitic wasp</name>
    <dbReference type="NCBI Taxonomy" id="7425"/>
    <lineage>
        <taxon>Eukaryota</taxon>
        <taxon>Metazoa</taxon>
        <taxon>Ecdysozoa</taxon>
        <taxon>Arthropoda</taxon>
        <taxon>Hexapoda</taxon>
        <taxon>Insecta</taxon>
        <taxon>Pterygota</taxon>
        <taxon>Neoptera</taxon>
        <taxon>Endopterygota</taxon>
        <taxon>Hymenoptera</taxon>
        <taxon>Apocrita</taxon>
        <taxon>Proctotrupomorpha</taxon>
        <taxon>Chalcidoidea</taxon>
        <taxon>Pteromalidae</taxon>
        <taxon>Pteromalinae</taxon>
        <taxon>Nasonia</taxon>
    </lineage>
</organism>
<dbReference type="GeneID" id="100677960"/>
<evidence type="ECO:0000256" key="3">
    <source>
        <dbReference type="PROSITE-ProRule" id="PRU00023"/>
    </source>
</evidence>
<feature type="repeat" description="ANK" evidence="3">
    <location>
        <begin position="1097"/>
        <end position="1130"/>
    </location>
</feature>
<dbReference type="EnsemblMetazoa" id="XM_031922045">
    <property type="protein sequence ID" value="XP_031777905"/>
    <property type="gene ID" value="LOC100677960"/>
</dbReference>
<keyword evidence="1" id="KW-0677">Repeat</keyword>
<dbReference type="Gene3D" id="1.25.40.20">
    <property type="entry name" value="Ankyrin repeat-containing domain"/>
    <property type="match status" value="5"/>
</dbReference>
<feature type="repeat" description="ANK" evidence="3">
    <location>
        <begin position="992"/>
        <end position="1024"/>
    </location>
</feature>
<dbReference type="RefSeq" id="XP_032452806.1">
    <property type="nucleotide sequence ID" value="XM_032596915.1"/>
</dbReference>
<dbReference type="PRINTS" id="PR01415">
    <property type="entry name" value="ANKYRIN"/>
</dbReference>
<name>A0A7M7T6K0_NASVI</name>
<reference evidence="4" key="1">
    <citation type="submission" date="2021-01" db="UniProtKB">
        <authorList>
            <consortium name="EnsemblMetazoa"/>
        </authorList>
    </citation>
    <scope>IDENTIFICATION</scope>
</reference>
<evidence type="ECO:0000313" key="5">
    <source>
        <dbReference type="Proteomes" id="UP000002358"/>
    </source>
</evidence>
<dbReference type="Pfam" id="PF00023">
    <property type="entry name" value="Ank"/>
    <property type="match status" value="2"/>
</dbReference>
<dbReference type="KEGG" id="nvi:100677960"/>
<feature type="repeat" description="ANK" evidence="3">
    <location>
        <begin position="700"/>
        <end position="732"/>
    </location>
</feature>
<dbReference type="SMART" id="SM00248">
    <property type="entry name" value="ANK"/>
    <property type="match status" value="19"/>
</dbReference>
<feature type="repeat" description="ANK" evidence="3">
    <location>
        <begin position="58"/>
        <end position="90"/>
    </location>
</feature>
<dbReference type="Proteomes" id="UP000002358">
    <property type="component" value="Chromosome 1"/>
</dbReference>
<feature type="repeat" description="ANK" evidence="3">
    <location>
        <begin position="471"/>
        <end position="493"/>
    </location>
</feature>
<evidence type="ECO:0000256" key="2">
    <source>
        <dbReference type="ARBA" id="ARBA00023043"/>
    </source>
</evidence>
<dbReference type="EnsemblMetazoa" id="XM_032596915">
    <property type="protein sequence ID" value="XP_032452806"/>
    <property type="gene ID" value="LOC100677960"/>
</dbReference>
<dbReference type="InterPro" id="IPR036770">
    <property type="entry name" value="Ankyrin_rpt-contain_sf"/>
</dbReference>
<dbReference type="InterPro" id="IPR002110">
    <property type="entry name" value="Ankyrin_rpt"/>
</dbReference>
<dbReference type="Pfam" id="PF12796">
    <property type="entry name" value="Ank_2"/>
    <property type="match status" value="3"/>
</dbReference>
<dbReference type="PANTHER" id="PTHR24198:SF165">
    <property type="entry name" value="ANKYRIN REPEAT-CONTAINING PROTEIN-RELATED"/>
    <property type="match status" value="1"/>
</dbReference>
<proteinExistence type="predicted"/>
<dbReference type="PROSITE" id="PS50297">
    <property type="entry name" value="ANK_REP_REGION"/>
    <property type="match status" value="7"/>
</dbReference>
<feature type="repeat" description="ANK" evidence="3">
    <location>
        <begin position="560"/>
        <end position="592"/>
    </location>
</feature>
<protein>
    <submittedName>
        <fullName evidence="4">Uncharacterized protein</fullName>
    </submittedName>
</protein>
<dbReference type="RefSeq" id="XP_031777905.1">
    <property type="nucleotide sequence ID" value="XM_031922045.2"/>
</dbReference>
<feature type="repeat" description="ANK" evidence="3">
    <location>
        <begin position="309"/>
        <end position="340"/>
    </location>
</feature>
<sequence>MSSICEDYVHLSQFYYATTHEYSEDPKAAFKHTIRQIKDINFAIPEGSPVERHKPEYVGFTALHFAVLKNCEEAVKLLLERGADPTLRNRDGYSPLRLAGETSFRSQRRCLDLQGQLKHPILEMLLSAQVKAGNTTNVSCKNGVSHFHLACMMNHEEAVKFFLYVSRVPVNQTVNRDSPILPGYTALHFAVRYGSTTVVSALLDSRADLTIGDIAGITPLQLLVERNLELIDVISTGDEKMWGEFEEDLKANEEILDLLLDWSRLFKTDSLMPELHALCARRAPSHELILRLTERDINAALDVRSPVRPGYTALHIAAHFDVETVKLLLSRGADVAIKDVRGVTPFDICVSHFNSEDVQSVIESVKSLRDISFTDGTELLDVVLMISDPTLIDGKYFRHQVTSDSPLWAGYTMLHLAVEFARRLDSAGDIINKSDRYIPSKLTVRGKVDEASKRVVRACSKFIDISTQNASGMTALHLAFRQHKRDLVNLLLEEIHKKGMKTNPSDFGNLSHLHIMCVEGRTSIVQSYLNSCNSQINLNDAVQTGFQWYTVFPEPGYARPGSTALHLAVIFHKADVARLLLQHGADPLALDADGLTPLQLAFLNGSLNTPMRTVLISGLKATNVNPTSSEGLSLFHVACYTNNESLAEGLLRNGLADLEASIECGLKDTHKDRPKAIKTSQYYTSEYDCSENFLPLAPFSGYRALHMAVQGQALQVVQMLVRYGADKQARNTVGLSSLQLALQYVHRDKRSKEIAIRLLQNSAEYEDLTDLHIACLLKAEAAFEKALEAGVDIDARLDLESPIWPGSTALHLLFEGDIVWNKLEPMLKQLLRRGANVNQPNCENLTPIHLAYNQNCLPAVKMMLRSSRILESNPVDDEGLSHFHIACALAECSLVEEFLVCGLADANLPKDFFTSGDDAGYAPLHFSMFRGNCATVETLLRHEANVLAVNRNGSTILHKAARQMDSSDRPIHEKIVLRCINANANVNAMDIFGITPLELCLQNNASYLIPLFLERGARINLVNPISDKGLLSYADGSNLQFILDNASDIASIDPDTGFNAIHNIVSSHSFNTDYFILGRVIEQLMDKGCDLDQPDAKGRTPLHVAMRWKESYMTVQVLLDLGADINVVDKAGNTPLIYCKSFNKTHGLVLSHLSKLDDFGLFVNAVNKNHRSELSKMHENTEELRHQELINSRVENCYDKELENIREVIIFEGFSLADLLKETAVTAYPSLARSKREAIANSVGFDKLLRWPILMSLLNLQHRRALARIPLFESAKASLQLCARRALSDFRLPDLCSDMIVRFLTNEDLLSLSNIIE</sequence>
<feature type="repeat" description="ANK" evidence="3">
    <location>
        <begin position="919"/>
        <end position="951"/>
    </location>
</feature>
<keyword evidence="2 3" id="KW-0040">ANK repeat</keyword>
<dbReference type="SUPFAM" id="SSF48403">
    <property type="entry name" value="Ankyrin repeat"/>
    <property type="match status" value="3"/>
</dbReference>
<feature type="repeat" description="ANK" evidence="3">
    <location>
        <begin position="182"/>
        <end position="214"/>
    </location>
</feature>
<dbReference type="SMR" id="A0A7M7T6K0"/>
<dbReference type="PROSITE" id="PS50088">
    <property type="entry name" value="ANK_REPEAT"/>
    <property type="match status" value="9"/>
</dbReference>
<dbReference type="PANTHER" id="PTHR24198">
    <property type="entry name" value="ANKYRIN REPEAT AND PROTEIN KINASE DOMAIN-CONTAINING PROTEIN"/>
    <property type="match status" value="1"/>
</dbReference>
<dbReference type="OrthoDB" id="7701334at2759"/>
<keyword evidence="5" id="KW-1185">Reference proteome</keyword>
<dbReference type="Pfam" id="PF13857">
    <property type="entry name" value="Ank_5"/>
    <property type="match status" value="1"/>
</dbReference>
<evidence type="ECO:0000313" key="4">
    <source>
        <dbReference type="EnsemblMetazoa" id="XP_031777905"/>
    </source>
</evidence>
<accession>A0A7M7T6K0</accession>